<dbReference type="GO" id="GO:0006352">
    <property type="term" value="P:DNA-templated transcription initiation"/>
    <property type="evidence" value="ECO:0007669"/>
    <property type="project" value="InterPro"/>
</dbReference>
<dbReference type="InterPro" id="IPR014284">
    <property type="entry name" value="RNA_pol_sigma-70_dom"/>
</dbReference>
<comment type="similarity">
    <text evidence="1">Belongs to the sigma-70 factor family. ECF subfamily.</text>
</comment>
<dbReference type="Pfam" id="PF08281">
    <property type="entry name" value="Sigma70_r4_2"/>
    <property type="match status" value="1"/>
</dbReference>
<dbReference type="Pfam" id="PF04542">
    <property type="entry name" value="Sigma70_r2"/>
    <property type="match status" value="1"/>
</dbReference>
<dbReference type="InterPro" id="IPR007627">
    <property type="entry name" value="RNA_pol_sigma70_r2"/>
</dbReference>
<keyword evidence="4" id="KW-0804">Transcription</keyword>
<dbReference type="SUPFAM" id="SSF88946">
    <property type="entry name" value="Sigma2 domain of RNA polymerase sigma factors"/>
    <property type="match status" value="1"/>
</dbReference>
<accession>A0A919VP46</accession>
<keyword evidence="2" id="KW-0805">Transcription regulation</keyword>
<evidence type="ECO:0000313" key="9">
    <source>
        <dbReference type="Proteomes" id="UP000680865"/>
    </source>
</evidence>
<dbReference type="SUPFAM" id="SSF88659">
    <property type="entry name" value="Sigma3 and sigma4 domains of RNA polymerase sigma factors"/>
    <property type="match status" value="1"/>
</dbReference>
<name>A0A919VP46_9ACTN</name>
<keyword evidence="3" id="KW-0731">Sigma factor</keyword>
<dbReference type="NCBIfam" id="TIGR02937">
    <property type="entry name" value="sigma70-ECF"/>
    <property type="match status" value="1"/>
</dbReference>
<feature type="domain" description="RNA polymerase sigma-70 region 2" evidence="5">
    <location>
        <begin position="10"/>
        <end position="70"/>
    </location>
</feature>
<dbReference type="InterPro" id="IPR036388">
    <property type="entry name" value="WH-like_DNA-bd_sf"/>
</dbReference>
<dbReference type="InterPro" id="IPR013324">
    <property type="entry name" value="RNA_pol_sigma_r3/r4-like"/>
</dbReference>
<keyword evidence="9" id="KW-1185">Reference proteome</keyword>
<dbReference type="GO" id="GO:0003677">
    <property type="term" value="F:DNA binding"/>
    <property type="evidence" value="ECO:0007669"/>
    <property type="project" value="InterPro"/>
</dbReference>
<dbReference type="InterPro" id="IPR046531">
    <property type="entry name" value="DUF6596"/>
</dbReference>
<dbReference type="GO" id="GO:0016987">
    <property type="term" value="F:sigma factor activity"/>
    <property type="evidence" value="ECO:0007669"/>
    <property type="project" value="UniProtKB-KW"/>
</dbReference>
<comment type="caution">
    <text evidence="8">The sequence shown here is derived from an EMBL/GenBank/DDBJ whole genome shotgun (WGS) entry which is preliminary data.</text>
</comment>
<evidence type="ECO:0000313" key="8">
    <source>
        <dbReference type="EMBL" id="GIM70782.1"/>
    </source>
</evidence>
<dbReference type="PANTHER" id="PTHR47756">
    <property type="entry name" value="BLL6612 PROTEIN-RELATED"/>
    <property type="match status" value="1"/>
</dbReference>
<dbReference type="AlphaFoldDB" id="A0A919VP46"/>
<dbReference type="InterPro" id="IPR013249">
    <property type="entry name" value="RNA_pol_sigma70_r4_t2"/>
</dbReference>
<reference evidence="8" key="1">
    <citation type="submission" date="2021-03" db="EMBL/GenBank/DDBJ databases">
        <title>Whole genome shotgun sequence of Actinoplanes consettensis NBRC 14913.</title>
        <authorList>
            <person name="Komaki H."/>
            <person name="Tamura T."/>
        </authorList>
    </citation>
    <scope>NUCLEOTIDE SEQUENCE</scope>
    <source>
        <strain evidence="8">NBRC 14913</strain>
    </source>
</reference>
<dbReference type="Pfam" id="PF20239">
    <property type="entry name" value="DUF6596"/>
    <property type="match status" value="1"/>
</dbReference>
<dbReference type="Proteomes" id="UP000680865">
    <property type="component" value="Unassembled WGS sequence"/>
</dbReference>
<evidence type="ECO:0000256" key="2">
    <source>
        <dbReference type="ARBA" id="ARBA00023015"/>
    </source>
</evidence>
<evidence type="ECO:0000259" key="7">
    <source>
        <dbReference type="Pfam" id="PF20239"/>
    </source>
</evidence>
<feature type="domain" description="RNA polymerase sigma factor 70 region 4 type 2" evidence="6">
    <location>
        <begin position="103"/>
        <end position="155"/>
    </location>
</feature>
<evidence type="ECO:0000256" key="3">
    <source>
        <dbReference type="ARBA" id="ARBA00023082"/>
    </source>
</evidence>
<dbReference type="EMBL" id="BOQP01000008">
    <property type="protein sequence ID" value="GIM70782.1"/>
    <property type="molecule type" value="Genomic_DNA"/>
</dbReference>
<feature type="domain" description="DUF6596" evidence="7">
    <location>
        <begin position="181"/>
        <end position="281"/>
    </location>
</feature>
<sequence>MAAWREQSARLVGGLLRLTRDIDLAQDLAHDAMVAALEQWPVSGVPDNPAAWLMTIAGRRAIDHFRRAERHTRAETRIAHELHAAQREEEDMPEPVEDDTLHLMLLTCHPALTVESQVALTLRLVAGLTSREIARAYLVPEDTIVRRITRAKSTLAQVTRSATAGDEAPLDLPGPAGRQQRLPAVLNVVYLVFTEGYAATTGDDWMRPALCDEAIRVGHLVTTAFPDQPEAYGLLALMWLQASRIDARTDETGAALLLEHQDRRRYDHLAIRRGTEALGRALSAGPPGPYTLQAAIAACHARAAGVHDTDWATIAGLYDALAHLNASPIVLLNRAVAHSMHAGPQAGLELVDELAAAPGLRNHHLLPSVRAELLTRLDRHTEARQEFRLAAGLATNTRERDLLLGRAERS</sequence>
<dbReference type="PANTHER" id="PTHR47756:SF2">
    <property type="entry name" value="BLL6612 PROTEIN"/>
    <property type="match status" value="1"/>
</dbReference>
<protein>
    <submittedName>
        <fullName evidence="8">RNA polymerase subunit sigma-24</fullName>
    </submittedName>
</protein>
<dbReference type="InterPro" id="IPR013325">
    <property type="entry name" value="RNA_pol_sigma_r2"/>
</dbReference>
<evidence type="ECO:0000259" key="5">
    <source>
        <dbReference type="Pfam" id="PF04542"/>
    </source>
</evidence>
<evidence type="ECO:0000256" key="4">
    <source>
        <dbReference type="ARBA" id="ARBA00023163"/>
    </source>
</evidence>
<evidence type="ECO:0000259" key="6">
    <source>
        <dbReference type="Pfam" id="PF08281"/>
    </source>
</evidence>
<dbReference type="Gene3D" id="1.10.10.10">
    <property type="entry name" value="Winged helix-like DNA-binding domain superfamily/Winged helix DNA-binding domain"/>
    <property type="match status" value="1"/>
</dbReference>
<gene>
    <name evidence="8" type="ORF">Aco04nite_22060</name>
</gene>
<proteinExistence type="inferred from homology"/>
<organism evidence="8 9">
    <name type="scientific">Winogradskya consettensis</name>
    <dbReference type="NCBI Taxonomy" id="113560"/>
    <lineage>
        <taxon>Bacteria</taxon>
        <taxon>Bacillati</taxon>
        <taxon>Actinomycetota</taxon>
        <taxon>Actinomycetes</taxon>
        <taxon>Micromonosporales</taxon>
        <taxon>Micromonosporaceae</taxon>
        <taxon>Winogradskya</taxon>
    </lineage>
</organism>
<dbReference type="Gene3D" id="1.10.1740.10">
    <property type="match status" value="1"/>
</dbReference>
<evidence type="ECO:0000256" key="1">
    <source>
        <dbReference type="ARBA" id="ARBA00010641"/>
    </source>
</evidence>